<feature type="region of interest" description="Disordered" evidence="10">
    <location>
        <begin position="1"/>
        <end position="49"/>
    </location>
</feature>
<evidence type="ECO:0000313" key="12">
    <source>
        <dbReference type="Proteomes" id="UP000226192"/>
    </source>
</evidence>
<comment type="PTM">
    <text evidence="9">Phosphorylated in response to DNA damage.</text>
</comment>
<feature type="compositionally biased region" description="Basic residues" evidence="10">
    <location>
        <begin position="717"/>
        <end position="727"/>
    </location>
</feature>
<feature type="region of interest" description="Disordered" evidence="10">
    <location>
        <begin position="263"/>
        <end position="309"/>
    </location>
</feature>
<keyword evidence="3 9" id="KW-0597">Phosphoprotein</keyword>
<evidence type="ECO:0000256" key="7">
    <source>
        <dbReference type="ARBA" id="ARBA00023242"/>
    </source>
</evidence>
<feature type="compositionally biased region" description="Pro residues" evidence="10">
    <location>
        <begin position="690"/>
        <end position="700"/>
    </location>
</feature>
<keyword evidence="5 9" id="KW-0233">DNA recombination</keyword>
<comment type="caution">
    <text evidence="11">The sequence shown here is derived from an EMBL/GenBank/DDBJ whole genome shotgun (WGS) entry which is preliminary data.</text>
</comment>
<feature type="region of interest" description="Disordered" evidence="10">
    <location>
        <begin position="390"/>
        <end position="424"/>
    </location>
</feature>
<proteinExistence type="inferred from homology"/>
<reference evidence="11 12" key="1">
    <citation type="submission" date="2017-06" db="EMBL/GenBank/DDBJ databases">
        <title>Ant-infecting Ophiocordyceps genomes reveal a high diversity of potential behavioral manipulation genes and a possible major role for enterotoxins.</title>
        <authorList>
            <person name="De Bekker C."/>
            <person name="Evans H.C."/>
            <person name="Brachmann A."/>
            <person name="Hughes D.P."/>
        </authorList>
    </citation>
    <scope>NUCLEOTIDE SEQUENCE [LARGE SCALE GENOMIC DNA]</scope>
    <source>
        <strain evidence="11 12">Map64</strain>
    </source>
</reference>
<feature type="compositionally biased region" description="Polar residues" evidence="10">
    <location>
        <begin position="16"/>
        <end position="28"/>
    </location>
</feature>
<evidence type="ECO:0000256" key="8">
    <source>
        <dbReference type="ARBA" id="ARBA00029496"/>
    </source>
</evidence>
<feature type="region of interest" description="Disordered" evidence="10">
    <location>
        <begin position="220"/>
        <end position="241"/>
    </location>
</feature>
<feature type="compositionally biased region" description="Basic residues" evidence="10">
    <location>
        <begin position="347"/>
        <end position="362"/>
    </location>
</feature>
<feature type="compositionally biased region" description="Basic residues" evidence="10">
    <location>
        <begin position="670"/>
        <end position="679"/>
    </location>
</feature>
<feature type="compositionally biased region" description="Basic and acidic residues" evidence="10">
    <location>
        <begin position="640"/>
        <end position="652"/>
    </location>
</feature>
<dbReference type="GO" id="GO:0006281">
    <property type="term" value="P:DNA repair"/>
    <property type="evidence" value="ECO:0007669"/>
    <property type="project" value="UniProtKB-UniRule"/>
</dbReference>
<dbReference type="Proteomes" id="UP000226192">
    <property type="component" value="Unassembled WGS sequence"/>
</dbReference>
<dbReference type="GO" id="GO:0006310">
    <property type="term" value="P:DNA recombination"/>
    <property type="evidence" value="ECO:0007669"/>
    <property type="project" value="UniProtKB-UniRule"/>
</dbReference>
<evidence type="ECO:0000256" key="6">
    <source>
        <dbReference type="ARBA" id="ARBA00023204"/>
    </source>
</evidence>
<dbReference type="STRING" id="1399860.A0A2C5YCW3"/>
<evidence type="ECO:0000256" key="4">
    <source>
        <dbReference type="ARBA" id="ARBA00022763"/>
    </source>
</evidence>
<organism evidence="11 12">
    <name type="scientific">Ophiocordyceps australis</name>
    <dbReference type="NCBI Taxonomy" id="1399860"/>
    <lineage>
        <taxon>Eukaryota</taxon>
        <taxon>Fungi</taxon>
        <taxon>Dikarya</taxon>
        <taxon>Ascomycota</taxon>
        <taxon>Pezizomycotina</taxon>
        <taxon>Sordariomycetes</taxon>
        <taxon>Hypocreomycetidae</taxon>
        <taxon>Hypocreales</taxon>
        <taxon>Ophiocordycipitaceae</taxon>
        <taxon>Ophiocordyceps</taxon>
    </lineage>
</organism>
<gene>
    <name evidence="9" type="primary">SLX4</name>
    <name evidence="11" type="ORF">CDD81_122</name>
</gene>
<evidence type="ECO:0000256" key="10">
    <source>
        <dbReference type="SAM" id="MobiDB-lite"/>
    </source>
</evidence>
<feature type="region of interest" description="Disordered" evidence="10">
    <location>
        <begin position="84"/>
        <end position="149"/>
    </location>
</feature>
<evidence type="ECO:0000313" key="11">
    <source>
        <dbReference type="EMBL" id="PHH67355.1"/>
    </source>
</evidence>
<accession>A0A2C5YCW3</accession>
<name>A0A2C5YCW3_9HYPO</name>
<comment type="similarity">
    <text evidence="2 9">Belongs to the SLX4 family.</text>
</comment>
<dbReference type="InterPro" id="IPR018574">
    <property type="entry name" value="Structure-sp_endonuc_su_Slx4"/>
</dbReference>
<dbReference type="GO" id="GO:0017108">
    <property type="term" value="F:5'-flap endonuclease activity"/>
    <property type="evidence" value="ECO:0007669"/>
    <property type="project" value="InterPro"/>
</dbReference>
<comment type="subunit">
    <text evidence="9">Forms a heterodimer with SLX1.</text>
</comment>
<dbReference type="InterPro" id="IPR027784">
    <property type="entry name" value="Slx4_ascomycetes"/>
</dbReference>
<feature type="region of interest" description="Disordered" evidence="10">
    <location>
        <begin position="622"/>
        <end position="774"/>
    </location>
</feature>
<sequence length="924" mass="101039">MATPDAFMSSPARGTRNPSLAASTSSPDLPSLHELLARNPKQPVLKSGSNAVSIPENATAAFASAGTLWKSLCHNDAAPSNVVEVAENTDAPVIQDTRGKNTTRSTKPAKNRGHKTTPEPDAEEPCSPLSKDQPWRKFKSPSKAKGDTTAEPCQFAGIITVSSSPFGKAVHSHYFQTPETPTRSRTEIPQHKAQDEALNLEPAMNRRLSWTPPVPGSVVILDSDDGPADSSGSRQGHSVSQGTFGSILAPFRCCENLQQSTLVNSDESSANGKKRKSIEPTPGIGIHVPDSPRATSKPPPRKKAVRKNPQTVTALATAAYRSAIQVDDSCQDAELVQVAEVKTAKGQPRKRAAKPRGKKKNLPAKPMLLSPTAALRQVARQDFIFGTSSQLVRSESPSLPRNLEASRRPSSQLDQVDLETPINSDALESVERRRTLWDAGARDEDGELFDFELNNMPDGSRQRVQESDPFGYMRGHDEAFLLPHLAAHSNGDTEDLFVPVVAPRVSPRREATNVQKNCIAANPLTAIGVEADPHELAVPHMPARANQDQTLEAALQVVPKVTRAAPSGSSYDLFSDAQLSKQIADYGFKPIKRRTAMIALLEQCQQGKSAATPQGIRSASTLAKEMPKVASRARPGMTESKTKEKEAKASRARDKKPKTCKPKDKEAKRSKTIGRQPRKPHGDDGAKIQEPPPSAQPIPGPEEVSRSDLESNGPETRKKRRPGRRAKPSLAQDGAVQKQVPANQQSETRGAKKRAGRGGKDATPSPPRKTRLALKSRRQELESLEDEFEEMLDLELDQVDSSWWSESTFSDSGPCDLSLTMDEDTTVLHQSSSEQQAMLFRYMSKAVTSAPRTNDAANPSWHDKILLYDPIVIEDLAAWLNSGQLTRVGCDDEVSLDEVKKWCEKKSVCCLWRLNLRRQERRRL</sequence>
<dbReference type="Pfam" id="PF09494">
    <property type="entry name" value="Slx4"/>
    <property type="match status" value="1"/>
</dbReference>
<keyword evidence="4 9" id="KW-0227">DNA damage</keyword>
<feature type="region of interest" description="Disordered" evidence="10">
    <location>
        <begin position="343"/>
        <end position="364"/>
    </location>
</feature>
<evidence type="ECO:0000256" key="1">
    <source>
        <dbReference type="ARBA" id="ARBA00004123"/>
    </source>
</evidence>
<keyword evidence="6 9" id="KW-0234">DNA repair</keyword>
<dbReference type="AlphaFoldDB" id="A0A2C5YCW3"/>
<dbReference type="OrthoDB" id="5349119at2759"/>
<dbReference type="GO" id="GO:0006260">
    <property type="term" value="P:DNA replication"/>
    <property type="evidence" value="ECO:0007669"/>
    <property type="project" value="InterPro"/>
</dbReference>
<comment type="subcellular location">
    <subcellularLocation>
        <location evidence="1 9">Nucleus</location>
    </subcellularLocation>
</comment>
<comment type="function">
    <text evidence="9">Regulatory subunit of the SLX1-SLX4 structure-specific endonuclease that resolves DNA secondary structures generated during DNA repair and recombination. Has endonuclease activity towards branched DNA substrates, introducing single-strand cuts in duplex DNA close to junctions with ss-DNA.</text>
</comment>
<evidence type="ECO:0000256" key="3">
    <source>
        <dbReference type="ARBA" id="ARBA00022553"/>
    </source>
</evidence>
<protein>
    <recommendedName>
        <fullName evidence="8 9">Structure-specific endonuclease subunit SLX4</fullName>
    </recommendedName>
</protein>
<evidence type="ECO:0000256" key="5">
    <source>
        <dbReference type="ARBA" id="ARBA00023172"/>
    </source>
</evidence>
<feature type="compositionally biased region" description="Polar residues" evidence="10">
    <location>
        <begin position="390"/>
        <end position="399"/>
    </location>
</feature>
<dbReference type="GO" id="GO:0033557">
    <property type="term" value="C:Slx1-Slx4 complex"/>
    <property type="evidence" value="ECO:0007669"/>
    <property type="project" value="UniProtKB-UniRule"/>
</dbReference>
<evidence type="ECO:0000256" key="2">
    <source>
        <dbReference type="ARBA" id="ARBA00006661"/>
    </source>
</evidence>
<dbReference type="EMBL" id="NJET01000001">
    <property type="protein sequence ID" value="PHH67355.1"/>
    <property type="molecule type" value="Genomic_DNA"/>
</dbReference>
<evidence type="ECO:0000256" key="9">
    <source>
        <dbReference type="HAMAP-Rule" id="MF_03110"/>
    </source>
</evidence>
<dbReference type="HAMAP" id="MF_03110">
    <property type="entry name" value="Endonuc_su_Slx4"/>
    <property type="match status" value="1"/>
</dbReference>
<keyword evidence="12" id="KW-1185">Reference proteome</keyword>
<keyword evidence="7 9" id="KW-0539">Nucleus</keyword>